<name>A0A1I2H776_9BACT</name>
<keyword evidence="2" id="KW-1185">Reference proteome</keyword>
<reference evidence="1 2" key="1">
    <citation type="submission" date="2016-10" db="EMBL/GenBank/DDBJ databases">
        <authorList>
            <person name="de Groot N.N."/>
        </authorList>
    </citation>
    <scope>NUCLEOTIDE SEQUENCE [LARGE SCALE GENOMIC DNA]</scope>
    <source>
        <strain>GEY</strain>
        <strain evidence="2">DSM 9560</strain>
    </source>
</reference>
<dbReference type="OrthoDB" id="939776at2"/>
<evidence type="ECO:0008006" key="3">
    <source>
        <dbReference type="Google" id="ProtNLM"/>
    </source>
</evidence>
<proteinExistence type="predicted"/>
<gene>
    <name evidence="1" type="ORF">SAMN04488541_102212</name>
</gene>
<dbReference type="AlphaFoldDB" id="A0A1I2H776"/>
<sequence>MEHKGNDAMTLTELETSLYEHLNQFLSKRNFHLMPELYQFRKPTETGFQNIILTSTRYESELWVEVNIGVRIDTVENLAQQFLDVTPEYRKHANTLIISIGKLSDTKYLRYKIANQEDVFFTVQAIKDFMKGRGFDFLEHNSHIKHLDCLFNDKPYQPLKYVYNQIHRCFKGAIIAKYNNNPQFFKLLDQHQHQLEKLRPAPLIMENYIKLANYLVYLSIN</sequence>
<organism evidence="1 2">
    <name type="scientific">Thermoflexibacter ruber</name>
    <dbReference type="NCBI Taxonomy" id="1003"/>
    <lineage>
        <taxon>Bacteria</taxon>
        <taxon>Pseudomonadati</taxon>
        <taxon>Bacteroidota</taxon>
        <taxon>Cytophagia</taxon>
        <taxon>Cytophagales</taxon>
        <taxon>Thermoflexibacteraceae</taxon>
        <taxon>Thermoflexibacter</taxon>
    </lineage>
</organism>
<dbReference type="Proteomes" id="UP000199513">
    <property type="component" value="Unassembled WGS sequence"/>
</dbReference>
<dbReference type="EMBL" id="FONY01000022">
    <property type="protein sequence ID" value="SFF25408.1"/>
    <property type="molecule type" value="Genomic_DNA"/>
</dbReference>
<evidence type="ECO:0000313" key="1">
    <source>
        <dbReference type="EMBL" id="SFF25408.1"/>
    </source>
</evidence>
<accession>A0A1I2H776</accession>
<evidence type="ECO:0000313" key="2">
    <source>
        <dbReference type="Proteomes" id="UP000199513"/>
    </source>
</evidence>
<protein>
    <recommendedName>
        <fullName evidence="3">DUF4304 domain-containing protein</fullName>
    </recommendedName>
</protein>
<dbReference type="RefSeq" id="WP_091546006.1">
    <property type="nucleotide sequence ID" value="NZ_FONY01000022.1"/>
</dbReference>
<dbReference type="STRING" id="1003.SAMN04488541_102212"/>